<evidence type="ECO:0000256" key="1">
    <source>
        <dbReference type="ARBA" id="ARBA00010211"/>
    </source>
</evidence>
<dbReference type="FunFam" id="3.90.850.10:FF:000003">
    <property type="entry name" value="Fumarylacetoacetate hydrolase domain-containing 1"/>
    <property type="match status" value="1"/>
</dbReference>
<evidence type="ECO:0000256" key="13">
    <source>
        <dbReference type="ARBA" id="ARBA00047973"/>
    </source>
</evidence>
<evidence type="ECO:0000313" key="16">
    <source>
        <dbReference type="EMBL" id="JAP71927.1"/>
    </source>
</evidence>
<dbReference type="EC" id="4.1.1.112" evidence="2"/>
<evidence type="ECO:0000256" key="14">
    <source>
        <dbReference type="ARBA" id="ARBA00048846"/>
    </source>
</evidence>
<evidence type="ECO:0000259" key="15">
    <source>
        <dbReference type="Pfam" id="PF01557"/>
    </source>
</evidence>
<comment type="catalytic activity">
    <reaction evidence="14">
        <text>acetylpyruvate + H2O = acetate + pyruvate + H(+)</text>
        <dbReference type="Rhea" id="RHEA:16097"/>
        <dbReference type="ChEBI" id="CHEBI:15360"/>
        <dbReference type="ChEBI" id="CHEBI:15361"/>
        <dbReference type="ChEBI" id="CHEBI:15377"/>
        <dbReference type="ChEBI" id="CHEBI:15378"/>
        <dbReference type="ChEBI" id="CHEBI:30089"/>
    </reaction>
</comment>
<dbReference type="GO" id="GO:0005739">
    <property type="term" value="C:mitochondrion"/>
    <property type="evidence" value="ECO:0007669"/>
    <property type="project" value="TreeGrafter"/>
</dbReference>
<dbReference type="PANTHER" id="PTHR11820">
    <property type="entry name" value="ACYLPYRUVASE"/>
    <property type="match status" value="1"/>
</dbReference>
<dbReference type="EC" id="3.7.1.5" evidence="5"/>
<evidence type="ECO:0000256" key="4">
    <source>
        <dbReference type="ARBA" id="ARBA00032305"/>
    </source>
</evidence>
<dbReference type="GO" id="GO:0019752">
    <property type="term" value="P:carboxylic acid metabolic process"/>
    <property type="evidence" value="ECO:0007669"/>
    <property type="project" value="UniProtKB-ARBA"/>
</dbReference>
<proteinExistence type="evidence at transcript level"/>
<comment type="similarity">
    <text evidence="1">Belongs to the FAH family.</text>
</comment>
<evidence type="ECO:0000256" key="5">
    <source>
        <dbReference type="ARBA" id="ARBA00039040"/>
    </source>
</evidence>
<dbReference type="EC" id="5.3.2.2" evidence="9"/>
<name>A0A131XZ34_IXORI</name>
<evidence type="ECO:0000256" key="11">
    <source>
        <dbReference type="ARBA" id="ARBA00047858"/>
    </source>
</evidence>
<sequence length="216" mass="23599">MRLSRFTEFGRKIICVGRNYRDHAIELGNEVPEKPLLFMKPPTAYVTEGNPIKIPRGCQELHHEVELGVVVGRRARDLNPDTALDVVGGYALALDMTARDVQRESQRRGLPWETAKGFDTACPVSAFMPREAVADPQALTLWCSVNGIERQRGSTSDMLFGVAAVLSHASGLFTLEPGDLVLTGTPKGVGPVQEGDVIEAGIEGLITMSFRVERQV</sequence>
<dbReference type="InterPro" id="IPR036663">
    <property type="entry name" value="Fumarylacetoacetase_C_sf"/>
</dbReference>
<feature type="domain" description="Fumarylacetoacetase-like C-terminal" evidence="15">
    <location>
        <begin position="12"/>
        <end position="212"/>
    </location>
</feature>
<dbReference type="PANTHER" id="PTHR11820:SF7">
    <property type="entry name" value="ACYLPYRUVASE FAHD1, MITOCHONDRIAL"/>
    <property type="match status" value="1"/>
</dbReference>
<evidence type="ECO:0000256" key="8">
    <source>
        <dbReference type="ARBA" id="ARBA00044911"/>
    </source>
</evidence>
<dbReference type="SUPFAM" id="SSF56529">
    <property type="entry name" value="FAH"/>
    <property type="match status" value="1"/>
</dbReference>
<dbReference type="GO" id="GO:0050163">
    <property type="term" value="F:oxaloacetate tautomerase activity"/>
    <property type="evidence" value="ECO:0007669"/>
    <property type="project" value="UniProtKB-EC"/>
</dbReference>
<comment type="catalytic activity">
    <reaction evidence="8">
        <text>oxaloacetate = enol-oxaloacetate</text>
        <dbReference type="Rhea" id="RHEA:16021"/>
        <dbReference type="ChEBI" id="CHEBI:16452"/>
        <dbReference type="ChEBI" id="CHEBI:17479"/>
        <dbReference type="EC" id="5.3.2.2"/>
    </reaction>
    <physiologicalReaction direction="right-to-left" evidence="8">
        <dbReference type="Rhea" id="RHEA:16023"/>
    </physiologicalReaction>
</comment>
<dbReference type="EMBL" id="GEFM01003869">
    <property type="protein sequence ID" value="JAP71927.1"/>
    <property type="molecule type" value="mRNA"/>
</dbReference>
<dbReference type="GO" id="GO:0046872">
    <property type="term" value="F:metal ion binding"/>
    <property type="evidence" value="ECO:0007669"/>
    <property type="project" value="UniProtKB-KW"/>
</dbReference>
<dbReference type="Gene3D" id="3.90.850.10">
    <property type="entry name" value="Fumarylacetoacetase-like, C-terminal domain"/>
    <property type="match status" value="1"/>
</dbReference>
<protein>
    <recommendedName>
        <fullName evidence="10">Oxaloacetate tautomerase FAHD1, mitochondrial</fullName>
        <ecNumber evidence="5">3.7.1.5</ecNumber>
        <ecNumber evidence="2">4.1.1.112</ecNumber>
        <ecNumber evidence="9">5.3.2.2</ecNumber>
    </recommendedName>
    <alternativeName>
        <fullName evidence="7">Acylpyruvase FAHD1</fullName>
    </alternativeName>
    <alternativeName>
        <fullName evidence="6">Fumarylacetoacetate hydrolase domain-containing protein 1</fullName>
    </alternativeName>
    <alternativeName>
        <fullName evidence="4">Oxaloacetate decarboxylase</fullName>
    </alternativeName>
</protein>
<comment type="catalytic activity">
    <reaction evidence="12">
        <text>3-fumarylpyruvate + H2O = fumarate + pyruvate + H(+)</text>
        <dbReference type="Rhea" id="RHEA:26168"/>
        <dbReference type="ChEBI" id="CHEBI:15361"/>
        <dbReference type="ChEBI" id="CHEBI:15377"/>
        <dbReference type="ChEBI" id="CHEBI:15378"/>
        <dbReference type="ChEBI" id="CHEBI:16854"/>
        <dbReference type="ChEBI" id="CHEBI:29806"/>
    </reaction>
</comment>
<dbReference type="InterPro" id="IPR011234">
    <property type="entry name" value="Fumarylacetoacetase-like_C"/>
</dbReference>
<dbReference type="AlphaFoldDB" id="A0A131XZ34"/>
<evidence type="ECO:0000256" key="10">
    <source>
        <dbReference type="ARBA" id="ARBA00044980"/>
    </source>
</evidence>
<dbReference type="Pfam" id="PF01557">
    <property type="entry name" value="FAA_hydrolase"/>
    <property type="match status" value="1"/>
</dbReference>
<evidence type="ECO:0000256" key="6">
    <source>
        <dbReference type="ARBA" id="ARBA00042340"/>
    </source>
</evidence>
<organism evidence="16">
    <name type="scientific">Ixodes ricinus</name>
    <name type="common">Common tick</name>
    <name type="synonym">Acarus ricinus</name>
    <dbReference type="NCBI Taxonomy" id="34613"/>
    <lineage>
        <taxon>Eukaryota</taxon>
        <taxon>Metazoa</taxon>
        <taxon>Ecdysozoa</taxon>
        <taxon>Arthropoda</taxon>
        <taxon>Chelicerata</taxon>
        <taxon>Arachnida</taxon>
        <taxon>Acari</taxon>
        <taxon>Parasitiformes</taxon>
        <taxon>Ixodida</taxon>
        <taxon>Ixodoidea</taxon>
        <taxon>Ixodidae</taxon>
        <taxon>Ixodinae</taxon>
        <taxon>Ixodes</taxon>
    </lineage>
</organism>
<dbReference type="GO" id="GO:0047621">
    <property type="term" value="F:acylpyruvate hydrolase activity"/>
    <property type="evidence" value="ECO:0007669"/>
    <property type="project" value="UniProtKB-EC"/>
</dbReference>
<keyword evidence="3" id="KW-0479">Metal-binding</keyword>
<evidence type="ECO:0000256" key="3">
    <source>
        <dbReference type="ARBA" id="ARBA00022723"/>
    </source>
</evidence>
<reference evidence="16" key="1">
    <citation type="submission" date="2016-02" db="EMBL/GenBank/DDBJ databases">
        <title>RNAseq analyses of the midgut from blood- or serum-fed Ixodes ricinus ticks.</title>
        <authorList>
            <person name="Perner J."/>
            <person name="Provaznik J."/>
            <person name="Schrenkova J."/>
            <person name="Urbanova V."/>
            <person name="Ribeiro J.M."/>
            <person name="Kopacek P."/>
        </authorList>
    </citation>
    <scope>NUCLEOTIDE SEQUENCE</scope>
    <source>
        <tissue evidence="16">Gut</tissue>
    </source>
</reference>
<comment type="catalytic activity">
    <reaction evidence="13">
        <text>oxaloacetate + H(+) = pyruvate + CO2</text>
        <dbReference type="Rhea" id="RHEA:15641"/>
        <dbReference type="ChEBI" id="CHEBI:15361"/>
        <dbReference type="ChEBI" id="CHEBI:15378"/>
        <dbReference type="ChEBI" id="CHEBI:16452"/>
        <dbReference type="ChEBI" id="CHEBI:16526"/>
        <dbReference type="EC" id="4.1.1.112"/>
    </reaction>
</comment>
<evidence type="ECO:0000256" key="2">
    <source>
        <dbReference type="ARBA" id="ARBA00012947"/>
    </source>
</evidence>
<dbReference type="GO" id="GO:0008948">
    <property type="term" value="F:oxaloacetate decarboxylase activity"/>
    <property type="evidence" value="ECO:0007669"/>
    <property type="project" value="UniProtKB-EC"/>
</dbReference>
<dbReference type="GO" id="GO:0018773">
    <property type="term" value="F:acetylpyruvate hydrolase activity"/>
    <property type="evidence" value="ECO:0007669"/>
    <property type="project" value="TreeGrafter"/>
</dbReference>
<comment type="catalytic activity">
    <reaction evidence="11">
        <text>a 3-acylpyruvate + H2O = a carboxylate + pyruvate + H(+)</text>
        <dbReference type="Rhea" id="RHEA:19009"/>
        <dbReference type="ChEBI" id="CHEBI:15361"/>
        <dbReference type="ChEBI" id="CHEBI:15377"/>
        <dbReference type="ChEBI" id="CHEBI:15378"/>
        <dbReference type="ChEBI" id="CHEBI:29067"/>
        <dbReference type="ChEBI" id="CHEBI:57278"/>
        <dbReference type="EC" id="3.7.1.5"/>
    </reaction>
</comment>
<dbReference type="NCBIfam" id="NF007967">
    <property type="entry name" value="PRK10691.1"/>
    <property type="match status" value="1"/>
</dbReference>
<evidence type="ECO:0000256" key="7">
    <source>
        <dbReference type="ARBA" id="ARBA00044830"/>
    </source>
</evidence>
<evidence type="ECO:0000256" key="9">
    <source>
        <dbReference type="ARBA" id="ARBA00044973"/>
    </source>
</evidence>
<evidence type="ECO:0000256" key="12">
    <source>
        <dbReference type="ARBA" id="ARBA00047963"/>
    </source>
</evidence>
<accession>A0A131XZ34</accession>